<comment type="similarity">
    <text evidence="1">Belongs to the RecJ family.</text>
</comment>
<dbReference type="InterPro" id="IPR041122">
    <property type="entry name" value="RecJ_OB"/>
</dbReference>
<feature type="domain" description="DHHA1" evidence="7">
    <location>
        <begin position="357"/>
        <end position="450"/>
    </location>
</feature>
<keyword evidence="3" id="KW-0540">Nuclease</keyword>
<dbReference type="Gene3D" id="3.10.310.30">
    <property type="match status" value="1"/>
</dbReference>
<accession>A0A9D2QH59</accession>
<dbReference type="Pfam" id="PF17768">
    <property type="entry name" value="RecJ_OB"/>
    <property type="match status" value="1"/>
</dbReference>
<dbReference type="AlphaFoldDB" id="A0A9D2QH59"/>
<comment type="caution">
    <text evidence="9">The sequence shown here is derived from an EMBL/GenBank/DDBJ whole genome shotgun (WGS) entry which is preliminary data.</text>
</comment>
<proteinExistence type="inferred from homology"/>
<organism evidence="9 10">
    <name type="scientific">Candidatus Eisenbergiella intestinigallinarum</name>
    <dbReference type="NCBI Taxonomy" id="2838549"/>
    <lineage>
        <taxon>Bacteria</taxon>
        <taxon>Bacillati</taxon>
        <taxon>Bacillota</taxon>
        <taxon>Clostridia</taxon>
        <taxon>Lachnospirales</taxon>
        <taxon>Lachnospiraceae</taxon>
        <taxon>Eisenbergiella</taxon>
    </lineage>
</organism>
<dbReference type="GO" id="GO:0006310">
    <property type="term" value="P:DNA recombination"/>
    <property type="evidence" value="ECO:0007669"/>
    <property type="project" value="InterPro"/>
</dbReference>
<feature type="domain" description="DDH" evidence="6">
    <location>
        <begin position="77"/>
        <end position="234"/>
    </location>
</feature>
<sequence length="597" mass="66502">MAKWFVAAKKADFNKIAKEFGISPVTARILRNRGLTRDEEFRKFLYGTVDDMYPPEALLGMEEAAALLTAKIREGKKIRVIGDYDADGVCASCILHQGLKEAGADADTAIPDRMKDGYGLNEHLVLDAYAAEIDTILTCDNGIAAGAEIALAKEKGMTVIVTDHHEVPYEEQNGERIWRLPPADVVVDPKQEGDTCPFQGICGAVVAYKLILCLYGKLGLLESKKRFLDGLLELAAFATVCDVMELLDENRIIVRYGLSHMKHTENEGLRALMEVNNIEPEKLTAYTIGFVLGPCINATGRLDTAVRALKLLEEKDRAEAVRTASELKALNDSRKEMTEHFVKQAVALVEGEALGEDRVLVIFLPDCHESLAGIIAGRVREKYYKPVFVLTRAEDGVKGSGRSIETYHMFEEMTKIREIFTRYGGHKMAAGLSIKSGDVETFRRRINEVCTLTPQDLEERVHIDVPMPVSYITRSLVDELDRLEPFGNGNPRPLFAQKDLLFLSARVLGKNGNAVRFTVLDDAGQRWEMMAFGDPAPMDAYMEEKFGSEAVRRLYGMGFSMTGGGETSQIRLSVTYYPSVNTWKGDSRLQLVMKQYQ</sequence>
<dbReference type="GO" id="GO:0008409">
    <property type="term" value="F:5'-3' exonuclease activity"/>
    <property type="evidence" value="ECO:0007669"/>
    <property type="project" value="InterPro"/>
</dbReference>
<evidence type="ECO:0000259" key="7">
    <source>
        <dbReference type="Pfam" id="PF02272"/>
    </source>
</evidence>
<evidence type="ECO:0000256" key="5">
    <source>
        <dbReference type="ARBA" id="ARBA00022839"/>
    </source>
</evidence>
<evidence type="ECO:0000313" key="10">
    <source>
        <dbReference type="Proteomes" id="UP000823922"/>
    </source>
</evidence>
<evidence type="ECO:0000256" key="1">
    <source>
        <dbReference type="ARBA" id="ARBA00005915"/>
    </source>
</evidence>
<dbReference type="GO" id="GO:0003676">
    <property type="term" value="F:nucleic acid binding"/>
    <property type="evidence" value="ECO:0007669"/>
    <property type="project" value="InterPro"/>
</dbReference>
<dbReference type="InterPro" id="IPR004610">
    <property type="entry name" value="RecJ"/>
</dbReference>
<keyword evidence="5 9" id="KW-0269">Exonuclease</keyword>
<feature type="domain" description="RecJ OB" evidence="8">
    <location>
        <begin position="463"/>
        <end position="594"/>
    </location>
</feature>
<dbReference type="Pfam" id="PF02272">
    <property type="entry name" value="DHHA1"/>
    <property type="match status" value="1"/>
</dbReference>
<name>A0A9D2QH59_9FIRM</name>
<evidence type="ECO:0000256" key="4">
    <source>
        <dbReference type="ARBA" id="ARBA00022801"/>
    </source>
</evidence>
<dbReference type="SUPFAM" id="SSF64182">
    <property type="entry name" value="DHH phosphoesterases"/>
    <property type="match status" value="1"/>
</dbReference>
<gene>
    <name evidence="9" type="primary">recJ</name>
    <name evidence="9" type="ORF">H9926_05815</name>
</gene>
<dbReference type="GO" id="GO:0006281">
    <property type="term" value="P:DNA repair"/>
    <property type="evidence" value="ECO:0007669"/>
    <property type="project" value="InterPro"/>
</dbReference>
<dbReference type="PANTHER" id="PTHR30255">
    <property type="entry name" value="SINGLE-STRANDED-DNA-SPECIFIC EXONUCLEASE RECJ"/>
    <property type="match status" value="1"/>
</dbReference>
<dbReference type="Pfam" id="PF01368">
    <property type="entry name" value="DHH"/>
    <property type="match status" value="1"/>
</dbReference>
<protein>
    <recommendedName>
        <fullName evidence="2">Single-stranded-DNA-specific exonuclease RecJ</fullName>
    </recommendedName>
</protein>
<evidence type="ECO:0000256" key="2">
    <source>
        <dbReference type="ARBA" id="ARBA00019841"/>
    </source>
</evidence>
<evidence type="ECO:0000256" key="3">
    <source>
        <dbReference type="ARBA" id="ARBA00022722"/>
    </source>
</evidence>
<dbReference type="PANTHER" id="PTHR30255:SF2">
    <property type="entry name" value="SINGLE-STRANDED-DNA-SPECIFIC EXONUCLEASE RECJ"/>
    <property type="match status" value="1"/>
</dbReference>
<dbReference type="InterPro" id="IPR003156">
    <property type="entry name" value="DHHA1_dom"/>
</dbReference>
<keyword evidence="4" id="KW-0378">Hydrolase</keyword>
<evidence type="ECO:0000313" key="9">
    <source>
        <dbReference type="EMBL" id="HJC87511.1"/>
    </source>
</evidence>
<dbReference type="Proteomes" id="UP000823922">
    <property type="component" value="Unassembled WGS sequence"/>
</dbReference>
<dbReference type="EMBL" id="DWVS01000143">
    <property type="protein sequence ID" value="HJC87511.1"/>
    <property type="molecule type" value="Genomic_DNA"/>
</dbReference>
<dbReference type="InterPro" id="IPR001667">
    <property type="entry name" value="DDH_dom"/>
</dbReference>
<reference evidence="9" key="2">
    <citation type="submission" date="2021-04" db="EMBL/GenBank/DDBJ databases">
        <authorList>
            <person name="Gilroy R."/>
        </authorList>
    </citation>
    <scope>NUCLEOTIDE SEQUENCE</scope>
    <source>
        <strain evidence="9">ChiBcec1-1630</strain>
    </source>
</reference>
<evidence type="ECO:0000259" key="6">
    <source>
        <dbReference type="Pfam" id="PF01368"/>
    </source>
</evidence>
<dbReference type="Gene3D" id="3.90.1640.30">
    <property type="match status" value="1"/>
</dbReference>
<dbReference type="InterPro" id="IPR051673">
    <property type="entry name" value="SSDNA_exonuclease_RecJ"/>
</dbReference>
<dbReference type="NCBIfam" id="TIGR00644">
    <property type="entry name" value="recJ"/>
    <property type="match status" value="1"/>
</dbReference>
<dbReference type="InterPro" id="IPR038763">
    <property type="entry name" value="DHH_sf"/>
</dbReference>
<reference evidence="9" key="1">
    <citation type="journal article" date="2021" name="PeerJ">
        <title>Extensive microbial diversity within the chicken gut microbiome revealed by metagenomics and culture.</title>
        <authorList>
            <person name="Gilroy R."/>
            <person name="Ravi A."/>
            <person name="Getino M."/>
            <person name="Pursley I."/>
            <person name="Horton D.L."/>
            <person name="Alikhan N.F."/>
            <person name="Baker D."/>
            <person name="Gharbi K."/>
            <person name="Hall N."/>
            <person name="Watson M."/>
            <person name="Adriaenssens E.M."/>
            <person name="Foster-Nyarko E."/>
            <person name="Jarju S."/>
            <person name="Secka A."/>
            <person name="Antonio M."/>
            <person name="Oren A."/>
            <person name="Chaudhuri R.R."/>
            <person name="La Ragione R."/>
            <person name="Hildebrand F."/>
            <person name="Pallen M.J."/>
        </authorList>
    </citation>
    <scope>NUCLEOTIDE SEQUENCE</scope>
    <source>
        <strain evidence="9">ChiBcec1-1630</strain>
    </source>
</reference>
<evidence type="ECO:0000259" key="8">
    <source>
        <dbReference type="Pfam" id="PF17768"/>
    </source>
</evidence>